<dbReference type="PANTHER" id="PTHR43808:SF31">
    <property type="entry name" value="N-ACETYL-L-CITRULLINE DEACETYLASE"/>
    <property type="match status" value="1"/>
</dbReference>
<name>A0ABV7J1Z5_9RHOB</name>
<dbReference type="PROSITE" id="PS00759">
    <property type="entry name" value="ARGE_DAPE_CPG2_2"/>
    <property type="match status" value="1"/>
</dbReference>
<dbReference type="InterPro" id="IPR002933">
    <property type="entry name" value="Peptidase_M20"/>
</dbReference>
<dbReference type="InterPro" id="IPR010169">
    <property type="entry name" value="AcOrn-deacetyl"/>
</dbReference>
<evidence type="ECO:0000256" key="1">
    <source>
        <dbReference type="ARBA" id="ARBA00001947"/>
    </source>
</evidence>
<comment type="similarity">
    <text evidence="2">Belongs to the peptidase M20A family. ArgE subfamily.</text>
</comment>
<keyword evidence="4" id="KW-0055">Arginine biosynthesis</keyword>
<dbReference type="InterPro" id="IPR001261">
    <property type="entry name" value="ArgE/DapE_CS"/>
</dbReference>
<evidence type="ECO:0000259" key="10">
    <source>
        <dbReference type="Pfam" id="PF07687"/>
    </source>
</evidence>
<dbReference type="GO" id="GO:0008777">
    <property type="term" value="F:acetylornithine deacetylase activity"/>
    <property type="evidence" value="ECO:0007669"/>
    <property type="project" value="UniProtKB-EC"/>
</dbReference>
<dbReference type="PANTHER" id="PTHR43808">
    <property type="entry name" value="ACETYLORNITHINE DEACETYLASE"/>
    <property type="match status" value="1"/>
</dbReference>
<dbReference type="Pfam" id="PF01546">
    <property type="entry name" value="Peptidase_M20"/>
    <property type="match status" value="1"/>
</dbReference>
<dbReference type="NCBIfam" id="NF005710">
    <property type="entry name" value="PRK07522.1"/>
    <property type="match status" value="1"/>
</dbReference>
<evidence type="ECO:0000256" key="6">
    <source>
        <dbReference type="ARBA" id="ARBA00022723"/>
    </source>
</evidence>
<evidence type="ECO:0000256" key="9">
    <source>
        <dbReference type="ARBA" id="ARBA00023285"/>
    </source>
</evidence>
<evidence type="ECO:0000256" key="3">
    <source>
        <dbReference type="ARBA" id="ARBA00022490"/>
    </source>
</evidence>
<evidence type="ECO:0000256" key="8">
    <source>
        <dbReference type="ARBA" id="ARBA00022833"/>
    </source>
</evidence>
<sequence>MSCAVQSVGARHGRYGMNLARNCRFGKWVLRDKSRHIRRGWPFTPHRFALACPEQQEPPMRAILEQLLSFDTVSSKPNSALMTYVQEVLAGAGIDSTLIPDPSGGKANLYATVGPEGVPGVMLSGHTDVVPVEGQAWTVPPFALTEKDARYYGRGAADMKGFAACAIEAVIAASKRPLKVPLHLALSYDEEIGCMGVRSLIDMLDTAPIRPRICIVGEPTAMQVATGHKGKIALRATCVGREGHSALAPLALNALHLAADFVGVVRALQARVAAEGQRDGDYDVPYTTLHVGKLNGGVQVNIVPNTAVIDFEIRSLAGEDTDALIADLRAGAEAIVAPLRAEFPEAEIRIERLWDYPGLGTPSDAGVVNFVKSLTGANGTIKVAFGTEGGLFDARLGIPTVICGPGSMAQGHKPDEFVSVEQIERCRVMLAALVDRCAAGF</sequence>
<keyword evidence="12" id="KW-1185">Reference proteome</keyword>
<feature type="domain" description="Peptidase M20 dimerisation" evidence="10">
    <location>
        <begin position="226"/>
        <end position="332"/>
    </location>
</feature>
<organism evidence="11 12">
    <name type="scientific">Cypionkella sinensis</name>
    <dbReference type="NCBI Taxonomy" id="1756043"/>
    <lineage>
        <taxon>Bacteria</taxon>
        <taxon>Pseudomonadati</taxon>
        <taxon>Pseudomonadota</taxon>
        <taxon>Alphaproteobacteria</taxon>
        <taxon>Rhodobacterales</taxon>
        <taxon>Paracoccaceae</taxon>
        <taxon>Cypionkella</taxon>
    </lineage>
</organism>
<keyword evidence="5" id="KW-0028">Amino-acid biosynthesis</keyword>
<evidence type="ECO:0000256" key="5">
    <source>
        <dbReference type="ARBA" id="ARBA00022605"/>
    </source>
</evidence>
<dbReference type="InterPro" id="IPR011650">
    <property type="entry name" value="Peptidase_M20_dimer"/>
</dbReference>
<dbReference type="InterPro" id="IPR050072">
    <property type="entry name" value="Peptidase_M20A"/>
</dbReference>
<dbReference type="NCBIfam" id="TIGR01892">
    <property type="entry name" value="AcOrn-deacetyl"/>
    <property type="match status" value="1"/>
</dbReference>
<dbReference type="Gene3D" id="3.30.70.360">
    <property type="match status" value="1"/>
</dbReference>
<dbReference type="InterPro" id="IPR036264">
    <property type="entry name" value="Bact_exopeptidase_dim_dom"/>
</dbReference>
<proteinExistence type="inferred from homology"/>
<reference evidence="12" key="1">
    <citation type="journal article" date="2019" name="Int. J. Syst. Evol. Microbiol.">
        <title>The Global Catalogue of Microorganisms (GCM) 10K type strain sequencing project: providing services to taxonomists for standard genome sequencing and annotation.</title>
        <authorList>
            <consortium name="The Broad Institute Genomics Platform"/>
            <consortium name="The Broad Institute Genome Sequencing Center for Infectious Disease"/>
            <person name="Wu L."/>
            <person name="Ma J."/>
        </authorList>
    </citation>
    <scope>NUCLEOTIDE SEQUENCE [LARGE SCALE GENOMIC DNA]</scope>
    <source>
        <strain evidence="12">KCTC 52039</strain>
    </source>
</reference>
<evidence type="ECO:0000256" key="2">
    <source>
        <dbReference type="ARBA" id="ARBA00005691"/>
    </source>
</evidence>
<dbReference type="EMBL" id="JBHRTO010000002">
    <property type="protein sequence ID" value="MFC3182695.1"/>
    <property type="molecule type" value="Genomic_DNA"/>
</dbReference>
<keyword evidence="3" id="KW-0963">Cytoplasm</keyword>
<keyword evidence="6" id="KW-0479">Metal-binding</keyword>
<comment type="caution">
    <text evidence="11">The sequence shown here is derived from an EMBL/GenBank/DDBJ whole genome shotgun (WGS) entry which is preliminary data.</text>
</comment>
<dbReference type="Pfam" id="PF07687">
    <property type="entry name" value="M20_dimer"/>
    <property type="match status" value="1"/>
</dbReference>
<dbReference type="Gene3D" id="3.40.630.10">
    <property type="entry name" value="Zn peptidases"/>
    <property type="match status" value="1"/>
</dbReference>
<gene>
    <name evidence="11" type="primary">argE</name>
    <name evidence="11" type="ORF">ACFOGH_16985</name>
</gene>
<dbReference type="EC" id="3.5.1.16" evidence="11"/>
<dbReference type="RefSeq" id="WP_380074357.1">
    <property type="nucleotide sequence ID" value="NZ_JBHRTO010000002.1"/>
</dbReference>
<dbReference type="Proteomes" id="UP001595547">
    <property type="component" value="Unassembled WGS sequence"/>
</dbReference>
<protein>
    <submittedName>
        <fullName evidence="11">Acetylornithine deacetylase</fullName>
        <ecNumber evidence="11">3.5.1.16</ecNumber>
    </submittedName>
</protein>
<dbReference type="SUPFAM" id="SSF55031">
    <property type="entry name" value="Bacterial exopeptidase dimerisation domain"/>
    <property type="match status" value="1"/>
</dbReference>
<comment type="cofactor">
    <cofactor evidence="1">
        <name>Zn(2+)</name>
        <dbReference type="ChEBI" id="CHEBI:29105"/>
    </cofactor>
</comment>
<keyword evidence="9" id="KW-0170">Cobalt</keyword>
<dbReference type="CDD" id="cd03894">
    <property type="entry name" value="M20_ArgE"/>
    <property type="match status" value="1"/>
</dbReference>
<evidence type="ECO:0000313" key="12">
    <source>
        <dbReference type="Proteomes" id="UP001595547"/>
    </source>
</evidence>
<keyword evidence="7 11" id="KW-0378">Hydrolase</keyword>
<dbReference type="PROSITE" id="PS00758">
    <property type="entry name" value="ARGE_DAPE_CPG2_1"/>
    <property type="match status" value="1"/>
</dbReference>
<accession>A0ABV7J1Z5</accession>
<keyword evidence="8" id="KW-0862">Zinc</keyword>
<dbReference type="SUPFAM" id="SSF53187">
    <property type="entry name" value="Zn-dependent exopeptidases"/>
    <property type="match status" value="1"/>
</dbReference>
<evidence type="ECO:0000256" key="4">
    <source>
        <dbReference type="ARBA" id="ARBA00022571"/>
    </source>
</evidence>
<evidence type="ECO:0000313" key="11">
    <source>
        <dbReference type="EMBL" id="MFC3182695.1"/>
    </source>
</evidence>
<evidence type="ECO:0000256" key="7">
    <source>
        <dbReference type="ARBA" id="ARBA00022801"/>
    </source>
</evidence>